<feature type="domain" description="DEP" evidence="7">
    <location>
        <begin position="1177"/>
        <end position="1251"/>
    </location>
</feature>
<dbReference type="Gene3D" id="1.10.10.10">
    <property type="entry name" value="Winged helix-like DNA-binding domain superfamily/Winged helix DNA-binding domain"/>
    <property type="match status" value="1"/>
</dbReference>
<dbReference type="PROSITE" id="PS50297">
    <property type="entry name" value="ANK_REP_REGION"/>
    <property type="match status" value="4"/>
</dbReference>
<dbReference type="Gene3D" id="1.10.510.10">
    <property type="entry name" value="Transferase(Phosphotransferase) domain 1"/>
    <property type="match status" value="1"/>
</dbReference>
<dbReference type="InterPro" id="IPR000719">
    <property type="entry name" value="Prot_kinase_dom"/>
</dbReference>
<feature type="repeat" description="ANK" evidence="3">
    <location>
        <begin position="284"/>
        <end position="316"/>
    </location>
</feature>
<dbReference type="SMART" id="SM00233">
    <property type="entry name" value="PH"/>
    <property type="match status" value="1"/>
</dbReference>
<dbReference type="InterPro" id="IPR017441">
    <property type="entry name" value="Protein_kinase_ATP_BS"/>
</dbReference>
<dbReference type="PROSITE" id="PS00108">
    <property type="entry name" value="PROTEIN_KINASE_ST"/>
    <property type="match status" value="1"/>
</dbReference>
<protein>
    <recommendedName>
        <fullName evidence="9">Non-specific serine/threonine protein kinase</fullName>
    </recommendedName>
</protein>
<dbReference type="SMART" id="SM00220">
    <property type="entry name" value="S_TKc"/>
    <property type="match status" value="1"/>
</dbReference>
<dbReference type="InterPro" id="IPR001849">
    <property type="entry name" value="PH_domain"/>
</dbReference>
<dbReference type="SMART" id="SM00248">
    <property type="entry name" value="ANK"/>
    <property type="match status" value="8"/>
</dbReference>
<dbReference type="FunFam" id="1.10.510.10:FF:000571">
    <property type="entry name" value="Maternal embryonic leucine zipper kinase"/>
    <property type="match status" value="1"/>
</dbReference>
<dbReference type="InterPro" id="IPR000591">
    <property type="entry name" value="DEP_dom"/>
</dbReference>
<dbReference type="InterPro" id="IPR002110">
    <property type="entry name" value="Ankyrin_rpt"/>
</dbReference>
<dbReference type="CDD" id="cd04371">
    <property type="entry name" value="DEP"/>
    <property type="match status" value="1"/>
</dbReference>
<evidence type="ECO:0000259" key="7">
    <source>
        <dbReference type="PROSITE" id="PS50186"/>
    </source>
</evidence>
<feature type="domain" description="PH" evidence="5">
    <location>
        <begin position="1040"/>
        <end position="1129"/>
    </location>
</feature>
<name>A0A7S0DDD0_9EUKA</name>
<dbReference type="SUPFAM" id="SSF56112">
    <property type="entry name" value="Protein kinase-like (PK-like)"/>
    <property type="match status" value="1"/>
</dbReference>
<dbReference type="CDD" id="cd05117">
    <property type="entry name" value="STKc_CAMK"/>
    <property type="match status" value="1"/>
</dbReference>
<keyword evidence="1 4" id="KW-0547">Nucleotide-binding</keyword>
<dbReference type="PANTHER" id="PTHR24347">
    <property type="entry name" value="SERINE/THREONINE-PROTEIN KINASE"/>
    <property type="match status" value="1"/>
</dbReference>
<evidence type="ECO:0000256" key="4">
    <source>
        <dbReference type="PROSITE-ProRule" id="PRU10141"/>
    </source>
</evidence>
<dbReference type="PROSITE" id="PS50003">
    <property type="entry name" value="PH_DOMAIN"/>
    <property type="match status" value="1"/>
</dbReference>
<evidence type="ECO:0008006" key="9">
    <source>
        <dbReference type="Google" id="ProtNLM"/>
    </source>
</evidence>
<dbReference type="FunFam" id="3.30.200.20:FF:000042">
    <property type="entry name" value="Aurora kinase A"/>
    <property type="match status" value="1"/>
</dbReference>
<dbReference type="Gene3D" id="1.25.40.20">
    <property type="entry name" value="Ankyrin repeat-containing domain"/>
    <property type="match status" value="2"/>
</dbReference>
<dbReference type="SUPFAM" id="SSF46785">
    <property type="entry name" value="Winged helix' DNA-binding domain"/>
    <property type="match status" value="1"/>
</dbReference>
<dbReference type="SMART" id="SM00049">
    <property type="entry name" value="DEP"/>
    <property type="match status" value="1"/>
</dbReference>
<dbReference type="Pfam" id="PF12796">
    <property type="entry name" value="Ank_2"/>
    <property type="match status" value="1"/>
</dbReference>
<dbReference type="GO" id="GO:0005524">
    <property type="term" value="F:ATP binding"/>
    <property type="evidence" value="ECO:0007669"/>
    <property type="project" value="UniProtKB-UniRule"/>
</dbReference>
<evidence type="ECO:0000256" key="2">
    <source>
        <dbReference type="ARBA" id="ARBA00022840"/>
    </source>
</evidence>
<dbReference type="GO" id="GO:0004672">
    <property type="term" value="F:protein kinase activity"/>
    <property type="evidence" value="ECO:0007669"/>
    <property type="project" value="InterPro"/>
</dbReference>
<dbReference type="PROSITE" id="PS50088">
    <property type="entry name" value="ANK_REPEAT"/>
    <property type="match status" value="4"/>
</dbReference>
<keyword evidence="2 4" id="KW-0067">ATP-binding</keyword>
<accession>A0A7S0DDD0</accession>
<dbReference type="PROSITE" id="PS50011">
    <property type="entry name" value="PROTEIN_KINASE_DOM"/>
    <property type="match status" value="1"/>
</dbReference>
<gene>
    <name evidence="8" type="ORF">LAMO00422_LOCUS9866</name>
</gene>
<keyword evidence="3" id="KW-0040">ANK repeat</keyword>
<evidence type="ECO:0000313" key="8">
    <source>
        <dbReference type="EMBL" id="CAD8449133.1"/>
    </source>
</evidence>
<dbReference type="InterPro" id="IPR036388">
    <property type="entry name" value="WH-like_DNA-bd_sf"/>
</dbReference>
<dbReference type="InterPro" id="IPR008271">
    <property type="entry name" value="Ser/Thr_kinase_AS"/>
</dbReference>
<feature type="binding site" evidence="4">
    <location>
        <position position="390"/>
    </location>
    <ligand>
        <name>ATP</name>
        <dbReference type="ChEBI" id="CHEBI:30616"/>
    </ligand>
</feature>
<dbReference type="Gene3D" id="2.30.29.30">
    <property type="entry name" value="Pleckstrin-homology domain (PH domain)/Phosphotyrosine-binding domain (PTB)"/>
    <property type="match status" value="1"/>
</dbReference>
<dbReference type="Pfam" id="PF00069">
    <property type="entry name" value="Pkinase"/>
    <property type="match status" value="1"/>
</dbReference>
<dbReference type="InterPro" id="IPR036390">
    <property type="entry name" value="WH_DNA-bd_sf"/>
</dbReference>
<proteinExistence type="predicted"/>
<evidence type="ECO:0000259" key="6">
    <source>
        <dbReference type="PROSITE" id="PS50011"/>
    </source>
</evidence>
<dbReference type="Pfam" id="PF13637">
    <property type="entry name" value="Ank_4"/>
    <property type="match status" value="1"/>
</dbReference>
<dbReference type="InterPro" id="IPR011009">
    <property type="entry name" value="Kinase-like_dom_sf"/>
</dbReference>
<feature type="repeat" description="ANK" evidence="3">
    <location>
        <begin position="112"/>
        <end position="144"/>
    </location>
</feature>
<reference evidence="8" key="1">
    <citation type="submission" date="2021-01" db="EMBL/GenBank/DDBJ databases">
        <authorList>
            <person name="Corre E."/>
            <person name="Pelletier E."/>
            <person name="Niang G."/>
            <person name="Scheremetjew M."/>
            <person name="Finn R."/>
            <person name="Kale V."/>
            <person name="Holt S."/>
            <person name="Cochrane G."/>
            <person name="Meng A."/>
            <person name="Brown T."/>
            <person name="Cohen L."/>
        </authorList>
    </citation>
    <scope>NUCLEOTIDE SEQUENCE</scope>
    <source>
        <strain evidence="8">CCMP2058</strain>
    </source>
</reference>
<organism evidence="8">
    <name type="scientific">Amorphochlora amoebiformis</name>
    <dbReference type="NCBI Taxonomy" id="1561963"/>
    <lineage>
        <taxon>Eukaryota</taxon>
        <taxon>Sar</taxon>
        <taxon>Rhizaria</taxon>
        <taxon>Cercozoa</taxon>
        <taxon>Chlorarachniophyceae</taxon>
        <taxon>Amorphochlora</taxon>
    </lineage>
</organism>
<dbReference type="SUPFAM" id="SSF48403">
    <property type="entry name" value="Ankyrin repeat"/>
    <property type="match status" value="1"/>
</dbReference>
<dbReference type="InterPro" id="IPR011993">
    <property type="entry name" value="PH-like_dom_sf"/>
</dbReference>
<dbReference type="EMBL" id="HBEM01014341">
    <property type="protein sequence ID" value="CAD8449133.1"/>
    <property type="molecule type" value="Transcribed_RNA"/>
</dbReference>
<dbReference type="Pfam" id="PF00610">
    <property type="entry name" value="DEP"/>
    <property type="match status" value="1"/>
</dbReference>
<feature type="domain" description="Protein kinase" evidence="6">
    <location>
        <begin position="361"/>
        <end position="619"/>
    </location>
</feature>
<evidence type="ECO:0000256" key="3">
    <source>
        <dbReference type="PROSITE-ProRule" id="PRU00023"/>
    </source>
</evidence>
<sequence length="1508" mass="169670">MSLSRVVCSFQHSSPCVFLDTGGAGECRAMSAAWQKKKKNVVNMSRLHLAAATGSVQELDELISMKMDVNALSGEGTNGRQTPLMLAARNGHLEPVIKLLRSGARLETQDCYGQTALLRAVRGGQVAVVRVILENKANIDHQDHYGVTALHMGVEMDSAEMVSLLVSFGASIEIKSNNKCQFPFMSPFRLAVALNSTESAQELLDLKADVDSKDSHGTTALLDALSRQKQDLLRLIIRHRPNLYVTSRQTEGVLPLSYAAGKLKVPFIVMLVEAKADVNRVDLGGKTALHFAARTNNVAAIEYLLRVGADYTLRDKTNRDPASYGNQYGSKDAVKLLEAAWMNSGGSPKTADPLSQVKQKYTIIKKLGEGAFGKVLAVKHKKNGIDYACKFIKRKKLSESAEAYLDSEIEIMFEVPHPGICRLYEVIKTKQAVCLIMEVLRGGDVLQKIVEKDILDEKEAARVVRSVASTLGFLHSLGIIHRDLKPDNLMYRSKDHNSDIVIVDFGVAKHLDSTEKFATSACGTPLYLAPEVITGPQYTQMCDMWSLGVILYVMLCGRPPFYAKDRSHLFRKIKDGSFTFPDKYWKHVSSGAKDLITRLLQVDPRKRATPKQIGAHPWVKQHAGLKYQDAASESKVEGKTTEQMEEGYASLLRVVNFLIAVKRLYQRFDLGTIDGASLRLLGGYRQGSFKTKSYPKNPARAKRLAARHSVFRKMDNNLQKLMVVRVKDLDGDFVLERKYDGEIKGMAHHWWVSSPTGQMHVVSPDDIAPIDREGKAIQLAHATAQLTRRNSYVHNYEPLDMNLKLVHEMKLFGPLEEKGKVLKWNCTISRDDLMELLSKSQRVSVMFWSHVRLFMRQFRGTKADEHKMASEAKRIQLIFLKRGSSLKPACVSSQLASELDHLITQSKVNGQLFDKAARMCQMYVEGKLWDRIATLIEPFESMFAKVRREEKSVLRNRLSLVLPRRLLDLMGCTTRVTLRKIDEPIYQAEIEIAAIVTEEEQTNDMRARLQKILSSELYTELQALAKVLGEDSDLLVPGRRLHYAAMVRKKSRMVFSSMSERKLVLCNDLLAWITPKRKLQRFLLLDEIEITEGEEGWFSVLHQKKSYDFFCKSLIEAKAWVAVISRAKEECKKIADNKGTLATERESEGVLKDIKHNRERLFSRMKRHTLRDLVAKIKKGVSGKHHRSKGNRGPNTFHGEDLVKWMLSEKLVHDVPSAVRIGNELVVNGYIEHVDQAQGFKNAHLLYRINDKLVRVGNRGAAVVRSLSKQKTYSFSQSSTRAGGNAKRITWVECTAKVVWKIEGRTKVPHAVLSLWSASQTGGEDSITLADAKAEIDQKDPLKIRVVPGGCSVTEDDSYFEEYQIKCPTTKQRGELFHVLKNFQAHSQLQNKSLRRVIERAEQAVKTLGYVRMSHSDDVGTTVSNLEAKIPPNARMINVRGVLRPIYFQNFVQAGDFPFPSEVKEDLEEIISTGLGSYFAESIGEKWSDSMAALWRVFATRGSYTVSE</sequence>
<dbReference type="SUPFAM" id="SSF50729">
    <property type="entry name" value="PH domain-like"/>
    <property type="match status" value="1"/>
</dbReference>
<dbReference type="GO" id="GO:0035556">
    <property type="term" value="P:intracellular signal transduction"/>
    <property type="evidence" value="ECO:0007669"/>
    <property type="project" value="InterPro"/>
</dbReference>
<feature type="repeat" description="ANK" evidence="3">
    <location>
        <begin position="145"/>
        <end position="177"/>
    </location>
</feature>
<evidence type="ECO:0000256" key="1">
    <source>
        <dbReference type="ARBA" id="ARBA00022741"/>
    </source>
</evidence>
<dbReference type="PROSITE" id="PS00107">
    <property type="entry name" value="PROTEIN_KINASE_ATP"/>
    <property type="match status" value="1"/>
</dbReference>
<evidence type="ECO:0000259" key="5">
    <source>
        <dbReference type="PROSITE" id="PS50003"/>
    </source>
</evidence>
<feature type="repeat" description="ANK" evidence="3">
    <location>
        <begin position="79"/>
        <end position="111"/>
    </location>
</feature>
<dbReference type="PROSITE" id="PS50186">
    <property type="entry name" value="DEP"/>
    <property type="match status" value="1"/>
</dbReference>
<dbReference type="InterPro" id="IPR036770">
    <property type="entry name" value="Ankyrin_rpt-contain_sf"/>
</dbReference>